<dbReference type="SUPFAM" id="SSF64376">
    <property type="entry name" value="YlxR-like"/>
    <property type="match status" value="1"/>
</dbReference>
<dbReference type="AlphaFoldDB" id="A0A0H5RV81"/>
<feature type="chain" id="PRO_5005224242" evidence="1">
    <location>
        <begin position="20"/>
        <end position="224"/>
    </location>
</feature>
<protein>
    <submittedName>
        <fullName evidence="2">Uncharacterized protein</fullName>
    </submittedName>
</protein>
<feature type="non-terminal residue" evidence="2">
    <location>
        <position position="224"/>
    </location>
</feature>
<evidence type="ECO:0000313" key="2">
    <source>
        <dbReference type="EMBL" id="CRZ12659.1"/>
    </source>
</evidence>
<feature type="signal peptide" evidence="1">
    <location>
        <begin position="1"/>
        <end position="19"/>
    </location>
</feature>
<proteinExistence type="predicted"/>
<keyword evidence="1" id="KW-0732">Signal</keyword>
<feature type="non-terminal residue" evidence="2">
    <location>
        <position position="1"/>
    </location>
</feature>
<name>A0A0H5RV81_9EUKA</name>
<evidence type="ECO:0000256" key="1">
    <source>
        <dbReference type="SAM" id="SignalP"/>
    </source>
</evidence>
<organism evidence="2">
    <name type="scientific">Spongospora subterranea</name>
    <dbReference type="NCBI Taxonomy" id="70186"/>
    <lineage>
        <taxon>Eukaryota</taxon>
        <taxon>Sar</taxon>
        <taxon>Rhizaria</taxon>
        <taxon>Endomyxa</taxon>
        <taxon>Phytomyxea</taxon>
        <taxon>Plasmodiophorida</taxon>
        <taxon>Plasmodiophoridae</taxon>
        <taxon>Spongospora</taxon>
    </lineage>
</organism>
<accession>A0A0H5RV81</accession>
<reference evidence="2" key="1">
    <citation type="submission" date="2015-04" db="EMBL/GenBank/DDBJ databases">
        <title>The genome sequence of the plant pathogenic Rhizarian Plasmodiophora brassicae reveals insights in its biotrophic life cycle and the origin of chitin synthesis.</title>
        <authorList>
            <person name="Schwelm A."/>
            <person name="Fogelqvist J."/>
            <person name="Knaust A."/>
            <person name="Julke S."/>
            <person name="Lilja T."/>
            <person name="Dhandapani V."/>
            <person name="Bonilla-Rosso G."/>
            <person name="Karlsson M."/>
            <person name="Shevchenko A."/>
            <person name="Choi S.R."/>
            <person name="Kim H.G."/>
            <person name="Park J.Y."/>
            <person name="Lim Y.P."/>
            <person name="Ludwig-Muller J."/>
            <person name="Dixelius C."/>
        </authorList>
    </citation>
    <scope>NUCLEOTIDE SEQUENCE</scope>
    <source>
        <tissue evidence="2">Potato root galls</tissue>
    </source>
</reference>
<dbReference type="EMBL" id="HACM01012217">
    <property type="protein sequence ID" value="CRZ12659.1"/>
    <property type="molecule type" value="Transcribed_RNA"/>
</dbReference>
<dbReference type="InterPro" id="IPR035931">
    <property type="entry name" value="YlxR-like_sf"/>
</dbReference>
<dbReference type="Gene3D" id="3.30.1230.10">
    <property type="entry name" value="YlxR-like"/>
    <property type="match status" value="1"/>
</dbReference>
<sequence length="224" mass="25037">HQRLSSTLLGALGMSLASALVKQYYDKGLSLCDRAVLCGLASPIRLCHVTKRHYPRSYLVKFSLLKNSNKRVVPDGMDRRHGKGQWVFADHLVLSSFIKKSFKCSSEAVAVIAQEYTQTCVRALPKTKITRVPKSGEINSSAEFILVPTDVKLSEPDLAILRRHLGQRIYRVFSGEQLSSADENRKPNDGSELFTVQLSNEAARLSIDLNRLQAVDPSVVFREH</sequence>